<dbReference type="PROSITE" id="PS50126">
    <property type="entry name" value="S1"/>
    <property type="match status" value="1"/>
</dbReference>
<dbReference type="GO" id="GO:0031564">
    <property type="term" value="P:transcription antitermination"/>
    <property type="evidence" value="ECO:0007669"/>
    <property type="project" value="UniProtKB-UniRule"/>
</dbReference>
<dbReference type="FunFam" id="3.30.300.20:FF:000002">
    <property type="entry name" value="Transcription termination/antitermination protein NusA"/>
    <property type="match status" value="1"/>
</dbReference>
<dbReference type="InterPro" id="IPR009019">
    <property type="entry name" value="KH_sf_prok-type"/>
</dbReference>
<dbReference type="InterPro" id="IPR036555">
    <property type="entry name" value="NusA_N_sf"/>
</dbReference>
<evidence type="ECO:0000256" key="6">
    <source>
        <dbReference type="ARBA" id="ARBA00023163"/>
    </source>
</evidence>
<evidence type="ECO:0000256" key="4">
    <source>
        <dbReference type="ARBA" id="ARBA00022884"/>
    </source>
</evidence>
<dbReference type="SMART" id="SM00322">
    <property type="entry name" value="KH"/>
    <property type="match status" value="2"/>
</dbReference>
<dbReference type="GO" id="GO:0006353">
    <property type="term" value="P:DNA-templated transcription termination"/>
    <property type="evidence" value="ECO:0007669"/>
    <property type="project" value="UniProtKB-UniRule"/>
</dbReference>
<keyword evidence="2 7" id="KW-0963">Cytoplasm</keyword>
<feature type="region of interest" description="Disordered" evidence="8">
    <location>
        <begin position="518"/>
        <end position="629"/>
    </location>
</feature>
<dbReference type="InterPro" id="IPR003029">
    <property type="entry name" value="S1_domain"/>
</dbReference>
<dbReference type="Pfam" id="PF13184">
    <property type="entry name" value="KH_NusA_1st"/>
    <property type="match status" value="1"/>
</dbReference>
<dbReference type="InterPro" id="IPR025249">
    <property type="entry name" value="TF_NusA_KH_1st"/>
</dbReference>
<dbReference type="InterPro" id="IPR058582">
    <property type="entry name" value="KH_NusA_2nd"/>
</dbReference>
<evidence type="ECO:0000313" key="11">
    <source>
        <dbReference type="Proteomes" id="UP000228921"/>
    </source>
</evidence>
<dbReference type="Proteomes" id="UP000228921">
    <property type="component" value="Unassembled WGS sequence"/>
</dbReference>
<dbReference type="Gene3D" id="3.30.1480.10">
    <property type="entry name" value="NusA, N-terminal domain"/>
    <property type="match status" value="1"/>
</dbReference>
<dbReference type="AlphaFoldDB" id="A0A2M8P0Y3"/>
<dbReference type="EMBL" id="PGTK01000004">
    <property type="protein sequence ID" value="PJF31196.1"/>
    <property type="molecule type" value="Genomic_DNA"/>
</dbReference>
<dbReference type="InterPro" id="IPR012340">
    <property type="entry name" value="NA-bd_OB-fold"/>
</dbReference>
<feature type="compositionally biased region" description="Basic and acidic residues" evidence="8">
    <location>
        <begin position="596"/>
        <end position="611"/>
    </location>
</feature>
<keyword evidence="1 7" id="KW-0806">Transcription termination</keyword>
<comment type="subunit">
    <text evidence="7">Monomer. Binds directly to the core enzyme of the DNA-dependent RNA polymerase and to nascent RNA.</text>
</comment>
<evidence type="ECO:0000256" key="8">
    <source>
        <dbReference type="SAM" id="MobiDB-lite"/>
    </source>
</evidence>
<dbReference type="CDD" id="cd02134">
    <property type="entry name" value="KH-II_NusA_rpt1"/>
    <property type="match status" value="1"/>
</dbReference>
<proteinExistence type="inferred from homology"/>
<accession>A0A2M8P0Y3</accession>
<dbReference type="Gene3D" id="3.30.300.20">
    <property type="match status" value="2"/>
</dbReference>
<dbReference type="SUPFAM" id="SSF54814">
    <property type="entry name" value="Prokaryotic type KH domain (KH-domain type II)"/>
    <property type="match status" value="2"/>
</dbReference>
<comment type="function">
    <text evidence="7">Participates in both transcription termination and antitermination.</text>
</comment>
<evidence type="ECO:0000256" key="7">
    <source>
        <dbReference type="HAMAP-Rule" id="MF_00945"/>
    </source>
</evidence>
<dbReference type="PANTHER" id="PTHR22648:SF0">
    <property type="entry name" value="TRANSCRIPTION TERMINATION_ANTITERMINATION PROTEIN NUSA"/>
    <property type="match status" value="1"/>
</dbReference>
<dbReference type="FunFam" id="3.30.300.20:FF:000005">
    <property type="entry name" value="Transcription termination/antitermination protein NusA"/>
    <property type="match status" value="1"/>
</dbReference>
<dbReference type="InterPro" id="IPR030842">
    <property type="entry name" value="TF_NusA_bacterial"/>
</dbReference>
<comment type="caution">
    <text evidence="10">The sequence shown here is derived from an EMBL/GenBank/DDBJ whole genome shotgun (WGS) entry which is preliminary data.</text>
</comment>
<evidence type="ECO:0000313" key="10">
    <source>
        <dbReference type="EMBL" id="PJF31196.1"/>
    </source>
</evidence>
<evidence type="ECO:0000256" key="2">
    <source>
        <dbReference type="ARBA" id="ARBA00022490"/>
    </source>
</evidence>
<dbReference type="Pfam" id="PF00575">
    <property type="entry name" value="S1"/>
    <property type="match status" value="1"/>
</dbReference>
<dbReference type="SUPFAM" id="SSF69705">
    <property type="entry name" value="Transcription factor NusA, N-terminal domain"/>
    <property type="match status" value="1"/>
</dbReference>
<keyword evidence="4 7" id="KW-0694">RNA-binding</keyword>
<dbReference type="GO" id="GO:0003723">
    <property type="term" value="F:RNA binding"/>
    <property type="evidence" value="ECO:0007669"/>
    <property type="project" value="UniProtKB-UniRule"/>
</dbReference>
<gene>
    <name evidence="7" type="primary">nusA</name>
    <name evidence="10" type="ORF">CUN51_04835</name>
</gene>
<feature type="domain" description="S1 motif" evidence="9">
    <location>
        <begin position="144"/>
        <end position="209"/>
    </location>
</feature>
<dbReference type="CDD" id="cd04455">
    <property type="entry name" value="S1_NusA"/>
    <property type="match status" value="1"/>
</dbReference>
<dbReference type="CDD" id="cd22529">
    <property type="entry name" value="KH-II_NusA_rpt2"/>
    <property type="match status" value="1"/>
</dbReference>
<dbReference type="InterPro" id="IPR015946">
    <property type="entry name" value="KH_dom-like_a/b"/>
</dbReference>
<dbReference type="Gene3D" id="2.40.50.140">
    <property type="entry name" value="Nucleic acid-binding proteins"/>
    <property type="match status" value="1"/>
</dbReference>
<dbReference type="GO" id="GO:0005829">
    <property type="term" value="C:cytosol"/>
    <property type="evidence" value="ECO:0007669"/>
    <property type="project" value="TreeGrafter"/>
</dbReference>
<dbReference type="HAMAP" id="MF_00945_B">
    <property type="entry name" value="NusA_B"/>
    <property type="match status" value="1"/>
</dbReference>
<name>A0A2M8P0Y3_9CHLR</name>
<keyword evidence="6 7" id="KW-0804">Transcription</keyword>
<comment type="subcellular location">
    <subcellularLocation>
        <location evidence="7">Cytoplasm</location>
    </subcellularLocation>
</comment>
<dbReference type="GO" id="GO:0003700">
    <property type="term" value="F:DNA-binding transcription factor activity"/>
    <property type="evidence" value="ECO:0007669"/>
    <property type="project" value="InterPro"/>
</dbReference>
<dbReference type="SUPFAM" id="SSF50249">
    <property type="entry name" value="Nucleic acid-binding proteins"/>
    <property type="match status" value="1"/>
</dbReference>
<dbReference type="PANTHER" id="PTHR22648">
    <property type="entry name" value="TRANSCRIPTION TERMINATION FACTOR NUSA"/>
    <property type="match status" value="1"/>
</dbReference>
<dbReference type="SMART" id="SM00316">
    <property type="entry name" value="S1"/>
    <property type="match status" value="1"/>
</dbReference>
<dbReference type="Pfam" id="PF26594">
    <property type="entry name" value="KH_NusA_2nd"/>
    <property type="match status" value="1"/>
</dbReference>
<dbReference type="InterPro" id="IPR004087">
    <property type="entry name" value="KH_dom"/>
</dbReference>
<comment type="similarity">
    <text evidence="7">Belongs to the NusA family.</text>
</comment>
<organism evidence="10 11">
    <name type="scientific">Candidatus Thermofonsia Clade 1 bacterium</name>
    <dbReference type="NCBI Taxonomy" id="2364210"/>
    <lineage>
        <taxon>Bacteria</taxon>
        <taxon>Bacillati</taxon>
        <taxon>Chloroflexota</taxon>
        <taxon>Candidatus Thermofontia</taxon>
        <taxon>Candidatus Thermofonsia Clade 1</taxon>
    </lineage>
</organism>
<keyword evidence="5 7" id="KW-0805">Transcription regulation</keyword>
<protein>
    <recommendedName>
        <fullName evidence="7">Transcription termination/antitermination protein NusA</fullName>
    </recommendedName>
</protein>
<sequence>MAKSDFTLAFNEITEAHHLPRDVVVEALKQALVSAFRRDTGRVSTAQRVEAEVDPATNRYRILLEKEVVEDSAASVNPITEIRLSEARQINPKVEVGDVVMAPHETNTKSFGRIAAQTAKQVILQKIREAERASLYQEFKDRVGELANGQVQSVNSQAITLLLNGRAEAILPAKEQIRSEHFKQGDKIRVYILEVRESNRGPQIIVSRAHRNMLKRLFEFEVPEIYNGQVEIKSIAREAGQRSKIAVAALQHGIDPVGACVGQRGARIQSIVKELHNERIDVIEWSPDPAVFIAKSLSPAVTNSQYVYLEEDPEQGNTATVIVRDDQLSLAIGREGQNARLAAKLTGWRIDIKSVTEAAFDAHARLTEPPLDRLAAENAELVAEVTRILEKKRAERTVMPEEYQTLMRFVHMAETRLLEQRKAERARRRKLIEQARQNVPRRVFQMPLEELELEEDILAVIRACDIQNVGDLMVCLQVEEHRLLAPLEAANVKEGAVEALSAIKDAIESLVPHYLSKPEPAPALESQPLKADSEPQEEEAPPAFVDVEAPAPRRTPEPLPPPVAKPRRPAPAAELPPPPSKEETRRDKRGKKPKSPARDLIYDEERGETVRLRKHKRRGGRDWEDYDED</sequence>
<reference evidence="10 11" key="1">
    <citation type="submission" date="2017-11" db="EMBL/GenBank/DDBJ databases">
        <title>Evolution of Phototrophy in the Chloroflexi Phylum Driven by Horizontal Gene Transfer.</title>
        <authorList>
            <person name="Ward L.M."/>
            <person name="Hemp J."/>
            <person name="Shih P.M."/>
            <person name="Mcglynn S.E."/>
            <person name="Fischer W."/>
        </authorList>
    </citation>
    <scope>NUCLEOTIDE SEQUENCE [LARGE SCALE GENOMIC DNA]</scope>
    <source>
        <strain evidence="10">CP2_2F</strain>
    </source>
</reference>
<evidence type="ECO:0000259" key="9">
    <source>
        <dbReference type="PROSITE" id="PS50126"/>
    </source>
</evidence>
<evidence type="ECO:0000256" key="3">
    <source>
        <dbReference type="ARBA" id="ARBA00022814"/>
    </source>
</evidence>
<dbReference type="InterPro" id="IPR010213">
    <property type="entry name" value="TF_NusA"/>
</dbReference>
<dbReference type="Pfam" id="PF08529">
    <property type="entry name" value="NusA_N"/>
    <property type="match status" value="1"/>
</dbReference>
<evidence type="ECO:0000256" key="1">
    <source>
        <dbReference type="ARBA" id="ARBA00022472"/>
    </source>
</evidence>
<evidence type="ECO:0000256" key="5">
    <source>
        <dbReference type="ARBA" id="ARBA00023015"/>
    </source>
</evidence>
<dbReference type="InterPro" id="IPR013735">
    <property type="entry name" value="TF_NusA_N"/>
</dbReference>
<dbReference type="NCBIfam" id="TIGR01953">
    <property type="entry name" value="NusA"/>
    <property type="match status" value="1"/>
</dbReference>
<keyword evidence="3 7" id="KW-0889">Transcription antitermination</keyword>